<keyword evidence="2" id="KW-0964">Secreted</keyword>
<evidence type="ECO:0000256" key="3">
    <source>
        <dbReference type="SAM" id="Coils"/>
    </source>
</evidence>
<reference evidence="6 7" key="1">
    <citation type="submission" date="2024-11" db="EMBL/GenBank/DDBJ databases">
        <title>Chromosome-level genome assembly of the freshwater bivalve Anodonta woodiana.</title>
        <authorList>
            <person name="Chen X."/>
        </authorList>
    </citation>
    <scope>NUCLEOTIDE SEQUENCE [LARGE SCALE GENOMIC DNA]</scope>
    <source>
        <strain evidence="6">MN2024</strain>
        <tissue evidence="6">Gills</tissue>
    </source>
</reference>
<dbReference type="PROSITE" id="PS50871">
    <property type="entry name" value="C1Q"/>
    <property type="match status" value="1"/>
</dbReference>
<feature type="coiled-coil region" evidence="3">
    <location>
        <begin position="27"/>
        <end position="75"/>
    </location>
</feature>
<evidence type="ECO:0000259" key="5">
    <source>
        <dbReference type="PROSITE" id="PS50871"/>
    </source>
</evidence>
<feature type="signal peptide" evidence="4">
    <location>
        <begin position="1"/>
        <end position="22"/>
    </location>
</feature>
<dbReference type="PANTHER" id="PTHR15427:SF33">
    <property type="entry name" value="COLLAGEN IV NC1 DOMAIN-CONTAINING PROTEIN"/>
    <property type="match status" value="1"/>
</dbReference>
<dbReference type="InterPro" id="IPR001073">
    <property type="entry name" value="C1q_dom"/>
</dbReference>
<feature type="domain" description="C1q" evidence="5">
    <location>
        <begin position="128"/>
        <end position="265"/>
    </location>
</feature>
<dbReference type="SMART" id="SM00110">
    <property type="entry name" value="C1Q"/>
    <property type="match status" value="1"/>
</dbReference>
<dbReference type="PRINTS" id="PR00007">
    <property type="entry name" value="COMPLEMNTC1Q"/>
</dbReference>
<organism evidence="6 7">
    <name type="scientific">Sinanodonta woodiana</name>
    <name type="common">Chinese pond mussel</name>
    <name type="synonym">Anodonta woodiana</name>
    <dbReference type="NCBI Taxonomy" id="1069815"/>
    <lineage>
        <taxon>Eukaryota</taxon>
        <taxon>Metazoa</taxon>
        <taxon>Spiralia</taxon>
        <taxon>Lophotrochozoa</taxon>
        <taxon>Mollusca</taxon>
        <taxon>Bivalvia</taxon>
        <taxon>Autobranchia</taxon>
        <taxon>Heteroconchia</taxon>
        <taxon>Palaeoheterodonta</taxon>
        <taxon>Unionida</taxon>
        <taxon>Unionoidea</taxon>
        <taxon>Unionidae</taxon>
        <taxon>Unioninae</taxon>
        <taxon>Sinanodonta</taxon>
    </lineage>
</organism>
<proteinExistence type="predicted"/>
<keyword evidence="7" id="KW-1185">Reference proteome</keyword>
<feature type="chain" id="PRO_5044773360" description="C1q domain-containing protein" evidence="4">
    <location>
        <begin position="23"/>
        <end position="265"/>
    </location>
</feature>
<accession>A0ABD3T379</accession>
<evidence type="ECO:0000313" key="6">
    <source>
        <dbReference type="EMBL" id="KAL3831366.1"/>
    </source>
</evidence>
<dbReference type="GO" id="GO:0005581">
    <property type="term" value="C:collagen trimer"/>
    <property type="evidence" value="ECO:0007669"/>
    <property type="project" value="UniProtKB-KW"/>
</dbReference>
<comment type="subcellular location">
    <subcellularLocation>
        <location evidence="1">Secreted</location>
    </subcellularLocation>
</comment>
<evidence type="ECO:0000256" key="4">
    <source>
        <dbReference type="SAM" id="SignalP"/>
    </source>
</evidence>
<dbReference type="AlphaFoldDB" id="A0ABD3T379"/>
<dbReference type="SUPFAM" id="SSF49842">
    <property type="entry name" value="TNF-like"/>
    <property type="match status" value="1"/>
</dbReference>
<dbReference type="Gene3D" id="2.60.120.40">
    <property type="match status" value="1"/>
</dbReference>
<evidence type="ECO:0000256" key="1">
    <source>
        <dbReference type="ARBA" id="ARBA00004613"/>
    </source>
</evidence>
<dbReference type="Pfam" id="PF00386">
    <property type="entry name" value="C1q"/>
    <property type="match status" value="1"/>
</dbReference>
<dbReference type="EMBL" id="JBJQND010000019">
    <property type="protein sequence ID" value="KAL3831366.1"/>
    <property type="molecule type" value="Genomic_DNA"/>
</dbReference>
<evidence type="ECO:0000256" key="2">
    <source>
        <dbReference type="ARBA" id="ARBA00022525"/>
    </source>
</evidence>
<dbReference type="InterPro" id="IPR008983">
    <property type="entry name" value="Tumour_necrosis_fac-like_dom"/>
</dbReference>
<keyword evidence="3" id="KW-0175">Coiled coil</keyword>
<protein>
    <recommendedName>
        <fullName evidence="5">C1q domain-containing protein</fullName>
    </recommendedName>
</protein>
<dbReference type="Proteomes" id="UP001634394">
    <property type="component" value="Unassembled WGS sequence"/>
</dbReference>
<sequence length="265" mass="30118">MIAVNFTRLIFALCAFVITAKAEDSSYDSSNDLLSKLIDRMEKMETKMKEMEIREDSMRQEIRILKNDLYEQKEETNRLKSLITLVRSENYNRDDVRIPKEDNHMEFDSKGVNNGNKTSKPELRIRQTASQPVAFSTYLTDYVYHLGINQVIKYNGVLTNEGNAYNALTGIFTCPEDGLYLFSFFATTINNQAVWVRLMVDDINVSDAVGYSLRDGQDDQGGNVAILRLTAGQSVWTSTQFHGDSTLAGTRDFRHVTFSGVRLSD</sequence>
<keyword evidence="4" id="KW-0732">Signal</keyword>
<dbReference type="PANTHER" id="PTHR15427">
    <property type="entry name" value="EMILIN ELASTIN MICROFIBRIL INTERFACE-LOCATED PROTEIN ELASTIN MICROFIBRIL INTERFACER"/>
    <property type="match status" value="1"/>
</dbReference>
<comment type="caution">
    <text evidence="6">The sequence shown here is derived from an EMBL/GenBank/DDBJ whole genome shotgun (WGS) entry which is preliminary data.</text>
</comment>
<evidence type="ECO:0000313" key="7">
    <source>
        <dbReference type="Proteomes" id="UP001634394"/>
    </source>
</evidence>
<name>A0ABD3T379_SINWO</name>
<gene>
    <name evidence="6" type="ORF">ACJMK2_023119</name>
</gene>
<dbReference type="InterPro" id="IPR050392">
    <property type="entry name" value="Collagen/C1q_domain"/>
</dbReference>